<keyword evidence="3" id="KW-1185">Reference proteome</keyword>
<feature type="region of interest" description="Disordered" evidence="1">
    <location>
        <begin position="85"/>
        <end position="110"/>
    </location>
</feature>
<organism evidence="2 3">
    <name type="scientific">Brevibacterium marinum</name>
    <dbReference type="NCBI Taxonomy" id="418643"/>
    <lineage>
        <taxon>Bacteria</taxon>
        <taxon>Bacillati</taxon>
        <taxon>Actinomycetota</taxon>
        <taxon>Actinomycetes</taxon>
        <taxon>Micrococcales</taxon>
        <taxon>Brevibacteriaceae</taxon>
        <taxon>Brevibacterium</taxon>
    </lineage>
</organism>
<dbReference type="Proteomes" id="UP000576792">
    <property type="component" value="Unassembled WGS sequence"/>
</dbReference>
<dbReference type="RefSeq" id="WP_167950016.1">
    <property type="nucleotide sequence ID" value="NZ_BAAAPQ010000026.1"/>
</dbReference>
<dbReference type="InterPro" id="IPR016024">
    <property type="entry name" value="ARM-type_fold"/>
</dbReference>
<evidence type="ECO:0000313" key="2">
    <source>
        <dbReference type="EMBL" id="NJC56090.1"/>
    </source>
</evidence>
<dbReference type="EMBL" id="JAATJN010000001">
    <property type="protein sequence ID" value="NJC56090.1"/>
    <property type="molecule type" value="Genomic_DNA"/>
</dbReference>
<comment type="caution">
    <text evidence="2">The sequence shown here is derived from an EMBL/GenBank/DDBJ whole genome shotgun (WGS) entry which is preliminary data.</text>
</comment>
<dbReference type="PROSITE" id="PS00018">
    <property type="entry name" value="EF_HAND_1"/>
    <property type="match status" value="1"/>
</dbReference>
<name>A0A846RY78_9MICO</name>
<dbReference type="InterPro" id="IPR018247">
    <property type="entry name" value="EF_Hand_1_Ca_BS"/>
</dbReference>
<dbReference type="PANTHER" id="PTHR34070">
    <property type="entry name" value="ARMADILLO-TYPE FOLD"/>
    <property type="match status" value="1"/>
</dbReference>
<dbReference type="PANTHER" id="PTHR34070:SF1">
    <property type="entry name" value="DNA ALKYLATION REPAIR PROTEIN"/>
    <property type="match status" value="1"/>
</dbReference>
<dbReference type="Gene3D" id="1.20.1660.10">
    <property type="entry name" value="Hypothetical protein (EF3068)"/>
    <property type="match status" value="1"/>
</dbReference>
<dbReference type="InterPro" id="IPR014825">
    <property type="entry name" value="DNA_alkylation"/>
</dbReference>
<dbReference type="SUPFAM" id="SSF48371">
    <property type="entry name" value="ARM repeat"/>
    <property type="match status" value="1"/>
</dbReference>
<sequence length="277" mass="30840">MTSAASCARSLAEVIESELRGRGSSVRAAKERSYLKSELVHYGVGVPDTRAVVRAALRHADLDHDQIIELAELLWDPARAISTSRLDDASKSHSTDDAGKSLSTPAADSDTAPVYECRSAATMVLVQTKDHLGVGDSDFFERLLRQAQTWALVDPLSGDAIGPLSELDAGFDPVLERWAGDDDLWIRRSALLAHLRPLREGRGDFDRFARFADAMLEEKEFFIRKAIGWVLRDTARKRPDLVFDWMLPRAHRASGVTMREVVKHLPQQQREALLAAR</sequence>
<feature type="compositionally biased region" description="Basic and acidic residues" evidence="1">
    <location>
        <begin position="85"/>
        <end position="99"/>
    </location>
</feature>
<dbReference type="AlphaFoldDB" id="A0A846RY78"/>
<evidence type="ECO:0000313" key="3">
    <source>
        <dbReference type="Proteomes" id="UP000576792"/>
    </source>
</evidence>
<evidence type="ECO:0000256" key="1">
    <source>
        <dbReference type="SAM" id="MobiDB-lite"/>
    </source>
</evidence>
<proteinExistence type="predicted"/>
<dbReference type="Gene3D" id="1.25.40.290">
    <property type="entry name" value="ARM repeat domains"/>
    <property type="match status" value="1"/>
</dbReference>
<gene>
    <name evidence="2" type="ORF">BKA07_001125</name>
</gene>
<dbReference type="Pfam" id="PF08713">
    <property type="entry name" value="DNA_alkylation"/>
    <property type="match status" value="2"/>
</dbReference>
<protein>
    <submittedName>
        <fullName evidence="2">3-methyladenine DNA glycosylase AlkD</fullName>
    </submittedName>
</protein>
<accession>A0A846RY78</accession>
<reference evidence="2 3" key="1">
    <citation type="submission" date="2020-03" db="EMBL/GenBank/DDBJ databases">
        <title>Sequencing the genomes of 1000 actinobacteria strains.</title>
        <authorList>
            <person name="Klenk H.-P."/>
        </authorList>
    </citation>
    <scope>NUCLEOTIDE SEQUENCE [LARGE SCALE GENOMIC DNA]</scope>
    <source>
        <strain evidence="2 3">DSM 18964</strain>
    </source>
</reference>